<dbReference type="AlphaFoldDB" id="A0A9R1C936"/>
<dbReference type="SUPFAM" id="SSF56059">
    <property type="entry name" value="Glutathione synthetase ATP-binding domain-like"/>
    <property type="match status" value="1"/>
</dbReference>
<protein>
    <recommendedName>
        <fullName evidence="2">ATP-grasp domain-containing protein</fullName>
    </recommendedName>
</protein>
<dbReference type="GeneID" id="72468044"/>
<evidence type="ECO:0000259" key="2">
    <source>
        <dbReference type="PROSITE" id="PS50975"/>
    </source>
</evidence>
<dbReference type="InterPro" id="IPR011761">
    <property type="entry name" value="ATP-grasp"/>
</dbReference>
<dbReference type="RefSeq" id="WP_223929740.1">
    <property type="nucleotide sequence ID" value="NZ_BPTU01000003.1"/>
</dbReference>
<dbReference type="GO" id="GO:0005524">
    <property type="term" value="F:ATP binding"/>
    <property type="evidence" value="ECO:0007669"/>
    <property type="project" value="UniProtKB-UniRule"/>
</dbReference>
<sequence length="374" mass="42817">MSNCDVIVTYCWNRVGYNILRSLAKHGLKVWAADTSRTNICSMSRYCAGHFVYPDPFTDENHFIDCLKEWVARLQPTMLLPTHDESVVIMRHREEFPKDLIIPYEDEKTLLLLANKATSTALAGNSRVPIPKVYHSEEEINQYPVVFKTVIGNSAKSVFFPKNREELHRLAETYRGTDTLMEEWIGGCDYSVDCVRWDGFCKTSVYRALVTKTDGGGTTTQREIVAMPELEQEARKMLDAIDFHGVCGMDFRVDERHNRIAYIETNARFTGGLATPIAAGFDIPWVLYCLATKGSYDEPIKVRVGTRTKWLLGDIITLVGRVLSMKWNRQEMKRVFSCHGFDAFDDFFADDKKAILGEACYYLEKLIKNRKLNP</sequence>
<name>A0A9R1C936_9BACT</name>
<comment type="caution">
    <text evidence="3">The sequence shown here is derived from an EMBL/GenBank/DDBJ whole genome shotgun (WGS) entry which is preliminary data.</text>
</comment>
<evidence type="ECO:0000313" key="4">
    <source>
        <dbReference type="Proteomes" id="UP000825483"/>
    </source>
</evidence>
<dbReference type="GO" id="GO:0046872">
    <property type="term" value="F:metal ion binding"/>
    <property type="evidence" value="ECO:0007669"/>
    <property type="project" value="InterPro"/>
</dbReference>
<dbReference type="Gene3D" id="3.40.50.20">
    <property type="match status" value="1"/>
</dbReference>
<keyword evidence="4" id="KW-1185">Reference proteome</keyword>
<keyword evidence="1" id="KW-0067">ATP-binding</keyword>
<evidence type="ECO:0000313" key="3">
    <source>
        <dbReference type="EMBL" id="GJG58262.1"/>
    </source>
</evidence>
<organism evidence="3 4">
    <name type="scientific">Prevotella lacticifex</name>
    <dbReference type="NCBI Taxonomy" id="2854755"/>
    <lineage>
        <taxon>Bacteria</taxon>
        <taxon>Pseudomonadati</taxon>
        <taxon>Bacteroidota</taxon>
        <taxon>Bacteroidia</taxon>
        <taxon>Bacteroidales</taxon>
        <taxon>Prevotellaceae</taxon>
        <taxon>Prevotella</taxon>
    </lineage>
</organism>
<proteinExistence type="predicted"/>
<gene>
    <name evidence="3" type="ORF">PRLR5076_11130</name>
</gene>
<dbReference type="PROSITE" id="PS50975">
    <property type="entry name" value="ATP_GRASP"/>
    <property type="match status" value="1"/>
</dbReference>
<dbReference type="Gene3D" id="3.30.470.20">
    <property type="entry name" value="ATP-grasp fold, B domain"/>
    <property type="match status" value="1"/>
</dbReference>
<reference evidence="3" key="1">
    <citation type="journal article" date="2022" name="Int. J. Syst. Evol. Microbiol.">
        <title>Prevotella lacticifex sp. nov., isolated from the rumen of cows.</title>
        <authorList>
            <person name="Shinkai T."/>
            <person name="Ikeyama N."/>
            <person name="Kumagai M."/>
            <person name="Ohmori H."/>
            <person name="Sakamoto M."/>
            <person name="Ohkuma M."/>
            <person name="Mitsumori M."/>
        </authorList>
    </citation>
    <scope>NUCLEOTIDE SEQUENCE</scope>
    <source>
        <strain evidence="3">R5076</strain>
    </source>
</reference>
<feature type="domain" description="ATP-grasp" evidence="2">
    <location>
        <begin position="118"/>
        <end position="292"/>
    </location>
</feature>
<dbReference type="Pfam" id="PF15632">
    <property type="entry name" value="ATPgrasp_Ter"/>
    <property type="match status" value="1"/>
</dbReference>
<dbReference type="Proteomes" id="UP000825483">
    <property type="component" value="Unassembled WGS sequence"/>
</dbReference>
<keyword evidence="1" id="KW-0547">Nucleotide-binding</keyword>
<accession>A0A9R1C936</accession>
<dbReference type="EMBL" id="BPUB01000001">
    <property type="protein sequence ID" value="GJG58262.1"/>
    <property type="molecule type" value="Genomic_DNA"/>
</dbReference>
<evidence type="ECO:0000256" key="1">
    <source>
        <dbReference type="PROSITE-ProRule" id="PRU00409"/>
    </source>
</evidence>